<organism evidence="6 7">
    <name type="scientific">Candidatus Erwinia haradaeae</name>
    <dbReference type="NCBI Taxonomy" id="1922217"/>
    <lineage>
        <taxon>Bacteria</taxon>
        <taxon>Pseudomonadati</taxon>
        <taxon>Pseudomonadota</taxon>
        <taxon>Gammaproteobacteria</taxon>
        <taxon>Enterobacterales</taxon>
        <taxon>Erwiniaceae</taxon>
        <taxon>Erwinia</taxon>
    </lineage>
</organism>
<dbReference type="PANTHER" id="PTHR36918:SF1">
    <property type="entry name" value="PROTEIN-EXPORT PROTEIN SECB"/>
    <property type="match status" value="1"/>
</dbReference>
<dbReference type="GO" id="GO:0015031">
    <property type="term" value="P:protein transport"/>
    <property type="evidence" value="ECO:0007669"/>
    <property type="project" value="UniProtKB-UniRule"/>
</dbReference>
<dbReference type="OrthoDB" id="9795145at2"/>
<dbReference type="Pfam" id="PF02556">
    <property type="entry name" value="SecB"/>
    <property type="match status" value="1"/>
</dbReference>
<dbReference type="HAMAP" id="MF_00821">
    <property type="entry name" value="SecB"/>
    <property type="match status" value="1"/>
</dbReference>
<comment type="subcellular location">
    <subcellularLocation>
        <location evidence="5">Cytoplasm</location>
    </subcellularLocation>
</comment>
<dbReference type="Proteomes" id="UP000294289">
    <property type="component" value="Chromosome"/>
</dbReference>
<dbReference type="PRINTS" id="PR01594">
    <property type="entry name" value="SECBCHAPRONE"/>
</dbReference>
<gene>
    <name evidence="5 6" type="primary">secB</name>
    <name evidence="6" type="ORF">ERCIPICE3303_051</name>
</gene>
<dbReference type="InterPro" id="IPR035958">
    <property type="entry name" value="SecB-like_sf"/>
</dbReference>
<dbReference type="GO" id="GO:0005737">
    <property type="term" value="C:cytoplasm"/>
    <property type="evidence" value="ECO:0007669"/>
    <property type="project" value="UniProtKB-SubCell"/>
</dbReference>
<dbReference type="EMBL" id="LR217737">
    <property type="protein sequence ID" value="VFP87206.1"/>
    <property type="molecule type" value="Genomic_DNA"/>
</dbReference>
<dbReference type="GO" id="GO:0051262">
    <property type="term" value="P:protein tetramerization"/>
    <property type="evidence" value="ECO:0007669"/>
    <property type="project" value="InterPro"/>
</dbReference>
<dbReference type="SUPFAM" id="SSF54611">
    <property type="entry name" value="SecB-like"/>
    <property type="match status" value="1"/>
</dbReference>
<dbReference type="RefSeq" id="WP_157990768.1">
    <property type="nucleotide sequence ID" value="NZ_LR217737.1"/>
</dbReference>
<dbReference type="GO" id="GO:0051082">
    <property type="term" value="F:unfolded protein binding"/>
    <property type="evidence" value="ECO:0007669"/>
    <property type="project" value="InterPro"/>
</dbReference>
<reference evidence="6 7" key="1">
    <citation type="submission" date="2019-02" db="EMBL/GenBank/DDBJ databases">
        <authorList>
            <person name="Manzano-Marin A."/>
            <person name="Manzano-Marin A."/>
        </authorList>
    </citation>
    <scope>NUCLEOTIDE SEQUENCE [LARGE SCALE GENOMIC DNA]</scope>
    <source>
        <strain evidence="6 7">ErCipiceae</strain>
    </source>
</reference>
<dbReference type="NCBIfam" id="TIGR00809">
    <property type="entry name" value="secB"/>
    <property type="match status" value="1"/>
</dbReference>
<keyword evidence="2 5" id="KW-0813">Transport</keyword>
<evidence type="ECO:0000256" key="5">
    <source>
        <dbReference type="HAMAP-Rule" id="MF_00821"/>
    </source>
</evidence>
<accession>A0A803GC61</accession>
<dbReference type="NCBIfam" id="NF004393">
    <property type="entry name" value="PRK05751.1-4"/>
    <property type="match status" value="1"/>
</dbReference>
<dbReference type="PANTHER" id="PTHR36918">
    <property type="match status" value="1"/>
</dbReference>
<dbReference type="Gene3D" id="3.10.420.10">
    <property type="entry name" value="SecB-like"/>
    <property type="match status" value="1"/>
</dbReference>
<evidence type="ECO:0000256" key="3">
    <source>
        <dbReference type="ARBA" id="ARBA00022927"/>
    </source>
</evidence>
<evidence type="ECO:0000313" key="7">
    <source>
        <dbReference type="Proteomes" id="UP000294289"/>
    </source>
</evidence>
<sequence length="150" mass="17029">MIERQAPDISFQIQRIYTKDISFETPHSPQIFQQTWEPEVKIHVETNSIQLSDNTYEVLLRITVNATIVGNTAFLCEVQQAGIFFITHVEDKQMAYTLSVCCPNIIYPYASECIASLILRGTLSPLNLGPINFEKLFMESLNKPNTTVVT</sequence>
<dbReference type="InterPro" id="IPR003708">
    <property type="entry name" value="SecB"/>
</dbReference>
<evidence type="ECO:0000313" key="6">
    <source>
        <dbReference type="EMBL" id="VFP87206.1"/>
    </source>
</evidence>
<comment type="subunit">
    <text evidence="5">Homotetramer, a dimer of dimers. One homotetramer interacts with 1 SecA dimer.</text>
</comment>
<comment type="function">
    <text evidence="5">One of the proteins required for the normal export of preproteins out of the cell cytoplasm. It is a molecular chaperone that binds to a subset of precursor proteins, maintaining them in a translocation-competent state. It also specifically binds to its receptor SecA.</text>
</comment>
<dbReference type="GO" id="GO:0006457">
    <property type="term" value="P:protein folding"/>
    <property type="evidence" value="ECO:0007669"/>
    <property type="project" value="UniProtKB-UniRule"/>
</dbReference>
<proteinExistence type="inferred from homology"/>
<comment type="similarity">
    <text evidence="1 5">Belongs to the SecB family.</text>
</comment>
<keyword evidence="5" id="KW-0963">Cytoplasm</keyword>
<name>A0A803GC61_9GAMM</name>
<dbReference type="AlphaFoldDB" id="A0A803GC61"/>
<protein>
    <recommendedName>
        <fullName evidence="5">Protein-export protein SecB</fullName>
    </recommendedName>
</protein>
<keyword evidence="4 5" id="KW-0811">Translocation</keyword>
<keyword evidence="5" id="KW-0143">Chaperone</keyword>
<evidence type="ECO:0000256" key="2">
    <source>
        <dbReference type="ARBA" id="ARBA00022448"/>
    </source>
</evidence>
<evidence type="ECO:0000256" key="1">
    <source>
        <dbReference type="ARBA" id="ARBA00009990"/>
    </source>
</evidence>
<evidence type="ECO:0000256" key="4">
    <source>
        <dbReference type="ARBA" id="ARBA00023010"/>
    </source>
</evidence>
<keyword evidence="3 5" id="KW-0653">Protein transport</keyword>